<dbReference type="InterPro" id="IPR027056">
    <property type="entry name" value="Gluconate_2DH_su3"/>
</dbReference>
<reference evidence="2 3" key="1">
    <citation type="journal article" date="2022" name="Arch. Microbiol.">
        <title>Paraburkholderia bengalensis sp. nov. isolated from roots of Oryza sativa, IR64.</title>
        <authorList>
            <person name="Nag P."/>
            <person name="Mondal N."/>
            <person name="Sarkar J."/>
            <person name="Das S."/>
        </authorList>
    </citation>
    <scope>NUCLEOTIDE SEQUENCE [LARGE SCALE GENOMIC DNA]</scope>
    <source>
        <strain evidence="2 3">IR64_4_BI</strain>
    </source>
</reference>
<dbReference type="RefSeq" id="WP_336596592.1">
    <property type="nucleotide sequence ID" value="NZ_JACFYJ010000002.1"/>
</dbReference>
<keyword evidence="3" id="KW-1185">Reference proteome</keyword>
<dbReference type="Proteomes" id="UP001386437">
    <property type="component" value="Unassembled WGS sequence"/>
</dbReference>
<proteinExistence type="predicted"/>
<evidence type="ECO:0000313" key="2">
    <source>
        <dbReference type="EMBL" id="MEI5996144.1"/>
    </source>
</evidence>
<evidence type="ECO:0000256" key="1">
    <source>
        <dbReference type="SAM" id="MobiDB-lite"/>
    </source>
</evidence>
<name>A0ABU8IKX7_9BURK</name>
<feature type="region of interest" description="Disordered" evidence="1">
    <location>
        <begin position="201"/>
        <end position="221"/>
    </location>
</feature>
<gene>
    <name evidence="2" type="ORF">H3V53_02640</name>
</gene>
<accession>A0ABU8IKX7</accession>
<feature type="compositionally biased region" description="Basic and acidic residues" evidence="1">
    <location>
        <begin position="209"/>
        <end position="221"/>
    </location>
</feature>
<sequence length="221" mass="25064">MNDARRRPAYPAYPGYDVLDKRNSPSWDDATRAVIDERIGTADQPAWCNPDQWRTLRALCAVVVPQPDERPRVPLAALVDRKIASDKRDGYRNARLPRLQDAWRIGLAALDDESRRRHRAAFADLDEAARIGMIQALEHGTLTGDAWQDMPSKLFFKERVLHDICTTYYSHPSTWSQIGFGGPANPRGYVRMVFNRRDPWEAAEASPGDDAHAARENGRAR</sequence>
<dbReference type="EMBL" id="JACFYJ010000002">
    <property type="protein sequence ID" value="MEI5996144.1"/>
    <property type="molecule type" value="Genomic_DNA"/>
</dbReference>
<comment type="caution">
    <text evidence="2">The sequence shown here is derived from an EMBL/GenBank/DDBJ whole genome shotgun (WGS) entry which is preliminary data.</text>
</comment>
<organism evidence="2 3">
    <name type="scientific">Paraburkholderia bengalensis</name>
    <dbReference type="NCBI Taxonomy" id="2747562"/>
    <lineage>
        <taxon>Bacteria</taxon>
        <taxon>Pseudomonadati</taxon>
        <taxon>Pseudomonadota</taxon>
        <taxon>Betaproteobacteria</taxon>
        <taxon>Burkholderiales</taxon>
        <taxon>Burkholderiaceae</taxon>
        <taxon>Paraburkholderia</taxon>
    </lineage>
</organism>
<evidence type="ECO:0000313" key="3">
    <source>
        <dbReference type="Proteomes" id="UP001386437"/>
    </source>
</evidence>
<dbReference type="Pfam" id="PF13618">
    <property type="entry name" value="Gluconate_2-dh3"/>
    <property type="match status" value="1"/>
</dbReference>
<protein>
    <submittedName>
        <fullName evidence="2">Gluconate 2-dehydrogenase subunit 3 family protein</fullName>
    </submittedName>
</protein>